<dbReference type="GO" id="GO:0005737">
    <property type="term" value="C:cytoplasm"/>
    <property type="evidence" value="ECO:0007669"/>
    <property type="project" value="TreeGrafter"/>
</dbReference>
<dbReference type="SUPFAM" id="SSF56281">
    <property type="entry name" value="Metallo-hydrolase/oxidoreductase"/>
    <property type="match status" value="1"/>
</dbReference>
<protein>
    <submittedName>
        <fullName evidence="2">MBL fold metallo-hydrolase</fullName>
    </submittedName>
</protein>
<organism evidence="2 3">
    <name type="scientific">Hymenobacter metallicola</name>
    <dbReference type="NCBI Taxonomy" id="2563114"/>
    <lineage>
        <taxon>Bacteria</taxon>
        <taxon>Pseudomonadati</taxon>
        <taxon>Bacteroidota</taxon>
        <taxon>Cytophagia</taxon>
        <taxon>Cytophagales</taxon>
        <taxon>Hymenobacteraceae</taxon>
        <taxon>Hymenobacter</taxon>
    </lineage>
</organism>
<dbReference type="InterPro" id="IPR024884">
    <property type="entry name" value="NAPE-PLD"/>
</dbReference>
<evidence type="ECO:0000313" key="2">
    <source>
        <dbReference type="EMBL" id="TGE23392.1"/>
    </source>
</evidence>
<gene>
    <name evidence="2" type="ORF">E5K02_19550</name>
</gene>
<keyword evidence="3" id="KW-1185">Reference proteome</keyword>
<dbReference type="GO" id="GO:0008270">
    <property type="term" value="F:zinc ion binding"/>
    <property type="evidence" value="ECO:0007669"/>
    <property type="project" value="InterPro"/>
</dbReference>
<name>A0A4Z0Q3S8_9BACT</name>
<dbReference type="EMBL" id="SRMB01000004">
    <property type="protein sequence ID" value="TGE23392.1"/>
    <property type="molecule type" value="Genomic_DNA"/>
</dbReference>
<accession>A0A4Z0Q3S8</accession>
<feature type="domain" description="Metallo-beta-lactamase" evidence="1">
    <location>
        <begin position="127"/>
        <end position="323"/>
    </location>
</feature>
<comment type="caution">
    <text evidence="2">The sequence shown here is derived from an EMBL/GenBank/DDBJ whole genome shotgun (WGS) entry which is preliminary data.</text>
</comment>
<dbReference type="PANTHER" id="PTHR15032:SF4">
    <property type="entry name" value="N-ACYL-PHOSPHATIDYLETHANOLAMINE-HYDROLYZING PHOSPHOLIPASE D"/>
    <property type="match status" value="1"/>
</dbReference>
<dbReference type="OrthoDB" id="9805728at2"/>
<dbReference type="Gene3D" id="3.60.15.10">
    <property type="entry name" value="Ribonuclease Z/Hydroxyacylglutathione hydrolase-like"/>
    <property type="match status" value="1"/>
</dbReference>
<evidence type="ECO:0000259" key="1">
    <source>
        <dbReference type="Pfam" id="PF12706"/>
    </source>
</evidence>
<proteinExistence type="predicted"/>
<dbReference type="Proteomes" id="UP000298471">
    <property type="component" value="Unassembled WGS sequence"/>
</dbReference>
<dbReference type="PANTHER" id="PTHR15032">
    <property type="entry name" value="N-ACYL-PHOSPHATIDYLETHANOLAMINE-HYDROLYZING PHOSPHOLIPASE D"/>
    <property type="match status" value="1"/>
</dbReference>
<dbReference type="AlphaFoldDB" id="A0A4Z0Q3S8"/>
<dbReference type="PIRSF" id="PIRSF038896">
    <property type="entry name" value="NAPE-PLD"/>
    <property type="match status" value="1"/>
</dbReference>
<keyword evidence="2" id="KW-0378">Hydrolase</keyword>
<dbReference type="Pfam" id="PF12706">
    <property type="entry name" value="Lactamase_B_2"/>
    <property type="match status" value="1"/>
</dbReference>
<dbReference type="InterPro" id="IPR036866">
    <property type="entry name" value="RibonucZ/Hydroxyglut_hydro"/>
</dbReference>
<reference evidence="2 3" key="1">
    <citation type="submission" date="2019-04" db="EMBL/GenBank/DDBJ databases">
        <authorList>
            <person name="Feng G."/>
            <person name="Zhang J."/>
            <person name="Zhu H."/>
        </authorList>
    </citation>
    <scope>NUCLEOTIDE SEQUENCE [LARGE SCALE GENOMIC DNA]</scope>
    <source>
        <strain evidence="2 3">9PBR-1</strain>
    </source>
</reference>
<sequence length="378" mass="41908">MLSSLRLLGRLMVLLLVLLLVAGVAFANLSPELEGNPTKAQRAAYANSGHYQEEKFQNLIPTSVNTGASTVAMLWKFLFQKSPEAAPPAPLPMQRLDSLSITRKTADVARVTWFGHSASLVEMAGKNILLDPMLSVKMGPISWVTPTRYNSQLAITAEELPPIDAVLISHDHYDHLDYQTIRRLKDKTQHFYVPLGVGAHLLAWGVAPEKVHELDWNDSVQLPGLTIISTPARHFSGRGLTNRNSTSWSSWVLKSATTRVFFSGDGGYGPHFRTIGAQHGPFDLALMECGQYDEQWSQIHMMPEQSVQASLDVRARAMLPVHWGAFTEANHAWNDPVRRATAEAQRLHLPLTTPVLGQPVVLGTTPLPQLPWWQTLGR</sequence>
<dbReference type="InterPro" id="IPR001279">
    <property type="entry name" value="Metallo-B-lactamas"/>
</dbReference>
<dbReference type="GO" id="GO:0070290">
    <property type="term" value="F:N-acylphosphatidylethanolamine-specific phospholipase D activity"/>
    <property type="evidence" value="ECO:0007669"/>
    <property type="project" value="InterPro"/>
</dbReference>
<evidence type="ECO:0000313" key="3">
    <source>
        <dbReference type="Proteomes" id="UP000298471"/>
    </source>
</evidence>